<sequence>MARRPPVRRGLPSVVVALLVVALTVAVGALVVLALQRGQGDGVDPASRPAPTVGLTPPASSPSPSESPAAIAPPDADERFLAVDADMKWRATAGRCDGPAPVVERSDDDGDTWVDVTPTYRDITQIRALTPFAETQADLVADLGDDCETQALRTFTEGTFWSPYDDLLPASAYITGDSLIIDGTTVDAPCAQPWGLRTSSGTAAFICDGTAYDVADGETTEIGTGVVAVDVLDGDIVGATTSPDCDGIQVATLAPESAPIDCLTTDATGPVALALTSDTVRVWVGDQLLSTTR</sequence>
<accession>A0ABU3GM56</accession>
<keyword evidence="2" id="KW-0812">Transmembrane</keyword>
<dbReference type="Proteomes" id="UP001262835">
    <property type="component" value="Unassembled WGS sequence"/>
</dbReference>
<name>A0ABU3GM56_9MICO</name>
<evidence type="ECO:0000256" key="2">
    <source>
        <dbReference type="SAM" id="Phobius"/>
    </source>
</evidence>
<protein>
    <recommendedName>
        <fullName evidence="5">Serine/threonine protein kinase</fullName>
    </recommendedName>
</protein>
<evidence type="ECO:0000313" key="3">
    <source>
        <dbReference type="EMBL" id="MDT3331783.1"/>
    </source>
</evidence>
<feature type="compositionally biased region" description="Low complexity" evidence="1">
    <location>
        <begin position="62"/>
        <end position="72"/>
    </location>
</feature>
<feature type="region of interest" description="Disordered" evidence="1">
    <location>
        <begin position="40"/>
        <end position="72"/>
    </location>
</feature>
<proteinExistence type="predicted"/>
<evidence type="ECO:0000256" key="1">
    <source>
        <dbReference type="SAM" id="MobiDB-lite"/>
    </source>
</evidence>
<organism evidence="3 4">
    <name type="scientific">Microbacterium aquilitoris</name>
    <dbReference type="NCBI Taxonomy" id="3067307"/>
    <lineage>
        <taxon>Bacteria</taxon>
        <taxon>Bacillati</taxon>
        <taxon>Actinomycetota</taxon>
        <taxon>Actinomycetes</taxon>
        <taxon>Micrococcales</taxon>
        <taxon>Microbacteriaceae</taxon>
        <taxon>Microbacterium</taxon>
    </lineage>
</organism>
<keyword evidence="4" id="KW-1185">Reference proteome</keyword>
<comment type="caution">
    <text evidence="3">The sequence shown here is derived from an EMBL/GenBank/DDBJ whole genome shotgun (WGS) entry which is preliminary data.</text>
</comment>
<feature type="transmembrane region" description="Helical" evidence="2">
    <location>
        <begin position="12"/>
        <end position="35"/>
    </location>
</feature>
<keyword evidence="2" id="KW-1133">Transmembrane helix</keyword>
<gene>
    <name evidence="3" type="ORF">Q9S78_14015</name>
</gene>
<dbReference type="RefSeq" id="WP_311870799.1">
    <property type="nucleotide sequence ID" value="NZ_JAUZVT010000003.1"/>
</dbReference>
<evidence type="ECO:0000313" key="4">
    <source>
        <dbReference type="Proteomes" id="UP001262835"/>
    </source>
</evidence>
<reference evidence="3 4" key="1">
    <citation type="submission" date="2023-08" db="EMBL/GenBank/DDBJ databases">
        <title>Microbacterium aquilitoris sp. nov. and Microbacterium gwkjibeachense sp. nov., isolated from beach.</title>
        <authorList>
            <person name="Lee S.D."/>
            <person name="Yang H."/>
            <person name="Kim I."/>
        </authorList>
    </citation>
    <scope>NUCLEOTIDE SEQUENCE [LARGE SCALE GENOMIC DNA]</scope>
    <source>
        <strain evidence="3 4">KSW-18</strain>
    </source>
</reference>
<keyword evidence="2" id="KW-0472">Membrane</keyword>
<evidence type="ECO:0008006" key="5">
    <source>
        <dbReference type="Google" id="ProtNLM"/>
    </source>
</evidence>
<dbReference type="EMBL" id="JAUZVT010000003">
    <property type="protein sequence ID" value="MDT3331783.1"/>
    <property type="molecule type" value="Genomic_DNA"/>
</dbReference>